<reference evidence="2 3" key="1">
    <citation type="journal article" date="2012" name="J. Bacteriol.">
        <title>Whole-Genome Sequence of Nocardiopsis alba Strain ATCC BAA-2165, Associated with Honeybees.</title>
        <authorList>
            <person name="Qiao J."/>
            <person name="Chen L."/>
            <person name="Li Y."/>
            <person name="Wang J."/>
            <person name="Zhang W."/>
            <person name="Chen S."/>
        </authorList>
    </citation>
    <scope>NUCLEOTIDE SEQUENCE [LARGE SCALE GENOMIC DNA]</scope>
    <source>
        <strain evidence="3">ATCC BAA-2165 / BE74</strain>
    </source>
</reference>
<protein>
    <submittedName>
        <fullName evidence="2">Uncharacterized protein</fullName>
    </submittedName>
</protein>
<dbReference type="HOGENOM" id="CLU_3170801_0_0_11"/>
<dbReference type="KEGG" id="nal:B005_3941"/>
<reference evidence="3" key="2">
    <citation type="submission" date="2012-08" db="EMBL/GenBank/DDBJ databases">
        <title>Whole-genome sequence of Nocardiopsis alba strain ATCC BAA-2165 associated with honeybees.</title>
        <authorList>
            <person name="Qiao J."/>
            <person name="Chen L."/>
            <person name="Li Y."/>
            <person name="Wang J."/>
            <person name="Zhang W."/>
            <person name="Chen S."/>
        </authorList>
    </citation>
    <scope>NUCLEOTIDE SEQUENCE [LARGE SCALE GENOMIC DNA]</scope>
    <source>
        <strain evidence="3">ATCC BAA-2165 / BE74</strain>
    </source>
</reference>
<proteinExistence type="predicted"/>
<name>J7LG31_NOCAA</name>
<dbReference type="Proteomes" id="UP000003779">
    <property type="component" value="Chromosome"/>
</dbReference>
<feature type="region of interest" description="Disordered" evidence="1">
    <location>
        <begin position="1"/>
        <end position="47"/>
    </location>
</feature>
<organism evidence="2 3">
    <name type="scientific">Nocardiopsis alba (strain ATCC BAA-2165 / BE74)</name>
    <dbReference type="NCBI Taxonomy" id="1205910"/>
    <lineage>
        <taxon>Bacteria</taxon>
        <taxon>Bacillati</taxon>
        <taxon>Actinomycetota</taxon>
        <taxon>Actinomycetes</taxon>
        <taxon>Streptosporangiales</taxon>
        <taxon>Nocardiopsidaceae</taxon>
        <taxon>Nocardiopsis</taxon>
    </lineage>
</organism>
<evidence type="ECO:0000313" key="3">
    <source>
        <dbReference type="Proteomes" id="UP000003779"/>
    </source>
</evidence>
<dbReference type="AlphaFoldDB" id="J7LG31"/>
<sequence>MVATLTAPRPEVPGLPAVSAPFPHRADTVEARGGTPAPKSDVQGTNP</sequence>
<evidence type="ECO:0000313" key="2">
    <source>
        <dbReference type="EMBL" id="AFR09849.1"/>
    </source>
</evidence>
<dbReference type="EMBL" id="CP003788">
    <property type="protein sequence ID" value="AFR09849.1"/>
    <property type="molecule type" value="Genomic_DNA"/>
</dbReference>
<accession>J7LG31</accession>
<evidence type="ECO:0000256" key="1">
    <source>
        <dbReference type="SAM" id="MobiDB-lite"/>
    </source>
</evidence>
<gene>
    <name evidence="2" type="ordered locus">B005_3941</name>
</gene>